<dbReference type="OrthoDB" id="9766544at2"/>
<evidence type="ECO:0000256" key="1">
    <source>
        <dbReference type="ARBA" id="ARBA00009303"/>
    </source>
</evidence>
<dbReference type="InterPro" id="IPR012348">
    <property type="entry name" value="RNR-like"/>
</dbReference>
<feature type="binding site" evidence="6">
    <location>
        <position position="89"/>
    </location>
    <ligand>
        <name>Fe cation</name>
        <dbReference type="ChEBI" id="CHEBI:24875"/>
        <label>1</label>
    </ligand>
</feature>
<protein>
    <recommendedName>
        <fullName evidence="4">Ribonucleoside-diphosphate reductase subunit beta</fullName>
        <ecNumber evidence="4">1.17.4.1</ecNumber>
    </recommendedName>
</protein>
<gene>
    <name evidence="7" type="ORF">FHP05_05900</name>
</gene>
<keyword evidence="4 7" id="KW-0560">Oxidoreductase</keyword>
<feature type="binding site" evidence="6">
    <location>
        <position position="220"/>
    </location>
    <ligand>
        <name>Fe cation</name>
        <dbReference type="ChEBI" id="CHEBI:24875"/>
        <label>2</label>
    </ligand>
</feature>
<evidence type="ECO:0000256" key="5">
    <source>
        <dbReference type="PIRSR" id="PIRSR000355-1"/>
    </source>
</evidence>
<sequence>MTILLKKSKILEPRNPNRSTALFGGKASGILNWNDIPYPHFYKLREMIRNQFWIADEVDMTYDTKQFSHLTKEEKTAYLKIIGLLASLDSSQTNMAFKISEYTTDPSVSAIMATIADQETEHNRSYAYILSSVTDWETQRKAFEAPRTDQLLLERNEPIVEVYNRFSVNPTLENVLDAMIYTSLLEGLFFYSGFAYFYNLARNNKMVGTSTMISYINKDEMQHANFITELYRATLGENPEYNTEERAKWVYEQYKRGVESEIKWSNSLLRNIDGIYLPEMEGYIRYRANKMLRMLGLSNIYPEYIKNPMKWVHAFVDNFDHTKTDFFEQRSRQYTKTSDLNGFDDL</sequence>
<dbReference type="EMBL" id="VDUW01000003">
    <property type="protein sequence ID" value="TXL65654.1"/>
    <property type="molecule type" value="Genomic_DNA"/>
</dbReference>
<dbReference type="Gene3D" id="1.10.620.20">
    <property type="entry name" value="Ribonucleotide Reductase, subunit A"/>
    <property type="match status" value="1"/>
</dbReference>
<dbReference type="RefSeq" id="WP_147666324.1">
    <property type="nucleotide sequence ID" value="NZ_VDUW01000003.1"/>
</dbReference>
<dbReference type="Pfam" id="PF00268">
    <property type="entry name" value="Ribonuc_red_sm"/>
    <property type="match status" value="1"/>
</dbReference>
<dbReference type="InterPro" id="IPR033909">
    <property type="entry name" value="RNR_small"/>
</dbReference>
<feature type="binding site" evidence="6">
    <location>
        <position position="223"/>
    </location>
    <ligand>
        <name>Fe cation</name>
        <dbReference type="ChEBI" id="CHEBI:24875"/>
        <label>2</label>
    </ligand>
</feature>
<dbReference type="Proteomes" id="UP000321574">
    <property type="component" value="Unassembled WGS sequence"/>
</dbReference>
<dbReference type="PANTHER" id="PTHR23409:SF18">
    <property type="entry name" value="RIBONUCLEOSIDE-DIPHOSPHATE REDUCTASE SUBUNIT M2"/>
    <property type="match status" value="1"/>
</dbReference>
<dbReference type="GO" id="GO:0009263">
    <property type="term" value="P:deoxyribonucleotide biosynthetic process"/>
    <property type="evidence" value="ECO:0007669"/>
    <property type="project" value="UniProtKB-KW"/>
</dbReference>
<dbReference type="SUPFAM" id="SSF47240">
    <property type="entry name" value="Ferritin-like"/>
    <property type="match status" value="1"/>
</dbReference>
<dbReference type="NCBIfam" id="NF007184">
    <property type="entry name" value="PRK09614.1-3"/>
    <property type="match status" value="1"/>
</dbReference>
<feature type="binding site" evidence="6">
    <location>
        <position position="122"/>
    </location>
    <ligand>
        <name>Fe cation</name>
        <dbReference type="ChEBI" id="CHEBI:24875"/>
        <label>1</label>
    </ligand>
</feature>
<dbReference type="InterPro" id="IPR000358">
    <property type="entry name" value="RNR_small_fam"/>
</dbReference>
<dbReference type="CDD" id="cd01049">
    <property type="entry name" value="RNRR2"/>
    <property type="match status" value="1"/>
</dbReference>
<dbReference type="PANTHER" id="PTHR23409">
    <property type="entry name" value="RIBONUCLEOSIDE-DIPHOSPHATE REDUCTASE SMALL CHAIN"/>
    <property type="match status" value="1"/>
</dbReference>
<comment type="cofactor">
    <cofactor evidence="4 6">
        <name>Fe cation</name>
        <dbReference type="ChEBI" id="CHEBI:24875"/>
    </cofactor>
    <text evidence="4 6">Binds 2 iron ions per subunit.</text>
</comment>
<evidence type="ECO:0000256" key="2">
    <source>
        <dbReference type="ARBA" id="ARBA00011209"/>
    </source>
</evidence>
<dbReference type="PIRSF" id="PIRSF000355">
    <property type="entry name" value="NrdB"/>
    <property type="match status" value="1"/>
</dbReference>
<comment type="subunit">
    <text evidence="2">Tetramer of two alpha and two beta subunits.</text>
</comment>
<feature type="active site" evidence="5">
    <location>
        <position position="126"/>
    </location>
</feature>
<comment type="catalytic activity">
    <reaction evidence="3 4">
        <text>a 2'-deoxyribonucleoside 5'-diphosphate + [thioredoxin]-disulfide + H2O = a ribonucleoside 5'-diphosphate + [thioredoxin]-dithiol</text>
        <dbReference type="Rhea" id="RHEA:23252"/>
        <dbReference type="Rhea" id="RHEA-COMP:10698"/>
        <dbReference type="Rhea" id="RHEA-COMP:10700"/>
        <dbReference type="ChEBI" id="CHEBI:15377"/>
        <dbReference type="ChEBI" id="CHEBI:29950"/>
        <dbReference type="ChEBI" id="CHEBI:50058"/>
        <dbReference type="ChEBI" id="CHEBI:57930"/>
        <dbReference type="ChEBI" id="CHEBI:73316"/>
        <dbReference type="EC" id="1.17.4.1"/>
    </reaction>
</comment>
<dbReference type="AlphaFoldDB" id="A0A5C8NWY8"/>
<keyword evidence="8" id="KW-1185">Reference proteome</keyword>
<accession>A0A5C8NWY8</accession>
<dbReference type="GO" id="GO:0046872">
    <property type="term" value="F:metal ion binding"/>
    <property type="evidence" value="ECO:0007669"/>
    <property type="project" value="UniProtKB-KW"/>
</dbReference>
<comment type="similarity">
    <text evidence="1 4">Belongs to the ribonucleoside diphosphate reductase small chain family.</text>
</comment>
<evidence type="ECO:0000256" key="6">
    <source>
        <dbReference type="PIRSR" id="PIRSR000355-2"/>
    </source>
</evidence>
<feature type="binding site" evidence="6">
    <location>
        <position position="119"/>
    </location>
    <ligand>
        <name>Fe cation</name>
        <dbReference type="ChEBI" id="CHEBI:24875"/>
        <label>1</label>
    </ligand>
</feature>
<comment type="function">
    <text evidence="4">Provides the precursors necessary for DNA synthesis. Catalyzes the biosynthesis of deoxyribonucleotides from the corresponding ribonucleotides.</text>
</comment>
<keyword evidence="4 6" id="KW-0479">Metal-binding</keyword>
<feature type="binding site" evidence="6">
    <location>
        <position position="119"/>
    </location>
    <ligand>
        <name>Fe cation</name>
        <dbReference type="ChEBI" id="CHEBI:24875"/>
        <label>2</label>
    </ligand>
</feature>
<comment type="caution">
    <text evidence="7">The sequence shown here is derived from an EMBL/GenBank/DDBJ whole genome shotgun (WGS) entry which is preliminary data.</text>
</comment>
<name>A0A5C8NWY8_9BACI</name>
<dbReference type="UniPathway" id="UPA00326"/>
<evidence type="ECO:0000313" key="7">
    <source>
        <dbReference type="EMBL" id="TXL65654.1"/>
    </source>
</evidence>
<evidence type="ECO:0000256" key="3">
    <source>
        <dbReference type="ARBA" id="ARBA00047754"/>
    </source>
</evidence>
<keyword evidence="4 6" id="KW-0408">Iron</keyword>
<feature type="binding site" evidence="6">
    <location>
        <position position="186"/>
    </location>
    <ligand>
        <name>Fe cation</name>
        <dbReference type="ChEBI" id="CHEBI:24875"/>
        <label>2</label>
    </ligand>
</feature>
<evidence type="ECO:0000313" key="8">
    <source>
        <dbReference type="Proteomes" id="UP000321574"/>
    </source>
</evidence>
<reference evidence="7 8" key="1">
    <citation type="submission" date="2019-06" db="EMBL/GenBank/DDBJ databases">
        <title>Cerasibacillus sp. nov., isolated from maize field.</title>
        <authorList>
            <person name="Lin S.-Y."/>
            <person name="Tsai C.-F."/>
            <person name="Young C.-C."/>
        </authorList>
    </citation>
    <scope>NUCLEOTIDE SEQUENCE [LARGE SCALE GENOMIC DNA]</scope>
    <source>
        <strain evidence="7 8">CC-CFT480</strain>
    </source>
</reference>
<dbReference type="EC" id="1.17.4.1" evidence="4"/>
<dbReference type="GO" id="GO:0004748">
    <property type="term" value="F:ribonucleoside-diphosphate reductase activity, thioredoxin disulfide as acceptor"/>
    <property type="evidence" value="ECO:0007669"/>
    <property type="project" value="UniProtKB-EC"/>
</dbReference>
<dbReference type="InterPro" id="IPR009078">
    <property type="entry name" value="Ferritin-like_SF"/>
</dbReference>
<keyword evidence="4" id="KW-0215">Deoxyribonucleotide synthesis</keyword>
<evidence type="ECO:0000256" key="4">
    <source>
        <dbReference type="PIRNR" id="PIRNR000355"/>
    </source>
</evidence>
<organism evidence="7 8">
    <name type="scientific">Cerasibacillus terrae</name>
    <dbReference type="NCBI Taxonomy" id="2498845"/>
    <lineage>
        <taxon>Bacteria</taxon>
        <taxon>Bacillati</taxon>
        <taxon>Bacillota</taxon>
        <taxon>Bacilli</taxon>
        <taxon>Bacillales</taxon>
        <taxon>Bacillaceae</taxon>
        <taxon>Cerasibacillus</taxon>
    </lineage>
</organism>
<proteinExistence type="inferred from homology"/>